<proteinExistence type="predicted"/>
<dbReference type="Proteomes" id="UP001500190">
    <property type="component" value="Unassembled WGS sequence"/>
</dbReference>
<dbReference type="GO" id="GO:0008168">
    <property type="term" value="F:methyltransferase activity"/>
    <property type="evidence" value="ECO:0007669"/>
    <property type="project" value="UniProtKB-KW"/>
</dbReference>
<sequence length="211" mass="22950">MVDLTATRESYDVLAERHADVVGAGLDDLPLERGLLRTFAELILAEGNSPVADIGCGSGRVTTLLAGLGLDAFGIDLSPGMVALARRNYPELRFEEGSLLALDLPEAELGGVLAFYSIIHTPWELRAQVFAEFHRVLAPGGVLMLAFQVGSECSRRTELYGTPISLEWYRQQPGEIVELLDAAGFDTWSTTIREPGEGETTRRAYVIARKG</sequence>
<dbReference type="Pfam" id="PF13649">
    <property type="entry name" value="Methyltransf_25"/>
    <property type="match status" value="1"/>
</dbReference>
<dbReference type="InterPro" id="IPR029063">
    <property type="entry name" value="SAM-dependent_MTases_sf"/>
</dbReference>
<dbReference type="CDD" id="cd02440">
    <property type="entry name" value="AdoMet_MTases"/>
    <property type="match status" value="1"/>
</dbReference>
<evidence type="ECO:0000313" key="3">
    <source>
        <dbReference type="Proteomes" id="UP001500190"/>
    </source>
</evidence>
<dbReference type="InterPro" id="IPR050508">
    <property type="entry name" value="Methyltransf_Superfamily"/>
</dbReference>
<comment type="caution">
    <text evidence="2">The sequence shown here is derived from an EMBL/GenBank/DDBJ whole genome shotgun (WGS) entry which is preliminary data.</text>
</comment>
<reference evidence="2 3" key="1">
    <citation type="journal article" date="2019" name="Int. J. Syst. Evol. Microbiol.">
        <title>The Global Catalogue of Microorganisms (GCM) 10K type strain sequencing project: providing services to taxonomists for standard genome sequencing and annotation.</title>
        <authorList>
            <consortium name="The Broad Institute Genomics Platform"/>
            <consortium name="The Broad Institute Genome Sequencing Center for Infectious Disease"/>
            <person name="Wu L."/>
            <person name="Ma J."/>
        </authorList>
    </citation>
    <scope>NUCLEOTIDE SEQUENCE [LARGE SCALE GENOMIC DNA]</scope>
    <source>
        <strain evidence="2 3">JCM 14304</strain>
    </source>
</reference>
<gene>
    <name evidence="2" type="ORF">GCM10009742_18180</name>
</gene>
<dbReference type="SUPFAM" id="SSF53335">
    <property type="entry name" value="S-adenosyl-L-methionine-dependent methyltransferases"/>
    <property type="match status" value="1"/>
</dbReference>
<organism evidence="2 3">
    <name type="scientific">Kribbella karoonensis</name>
    <dbReference type="NCBI Taxonomy" id="324851"/>
    <lineage>
        <taxon>Bacteria</taxon>
        <taxon>Bacillati</taxon>
        <taxon>Actinomycetota</taxon>
        <taxon>Actinomycetes</taxon>
        <taxon>Propionibacteriales</taxon>
        <taxon>Kribbellaceae</taxon>
        <taxon>Kribbella</taxon>
    </lineage>
</organism>
<dbReference type="PANTHER" id="PTHR42912:SF95">
    <property type="entry name" value="METHYLTRANSFERASE TYPE 11 DOMAIN-CONTAINING PROTEIN"/>
    <property type="match status" value="1"/>
</dbReference>
<evidence type="ECO:0000313" key="2">
    <source>
        <dbReference type="EMBL" id="GAA1575301.1"/>
    </source>
</evidence>
<keyword evidence="3" id="KW-1185">Reference proteome</keyword>
<accession>A0ABN2DEB1</accession>
<protein>
    <submittedName>
        <fullName evidence="2">Class I SAM-dependent methyltransferase</fullName>
    </submittedName>
</protein>
<dbReference type="RefSeq" id="WP_344189008.1">
    <property type="nucleotide sequence ID" value="NZ_BAAAND010000003.1"/>
</dbReference>
<dbReference type="Gene3D" id="3.40.50.150">
    <property type="entry name" value="Vaccinia Virus protein VP39"/>
    <property type="match status" value="1"/>
</dbReference>
<feature type="domain" description="Methyltransferase" evidence="1">
    <location>
        <begin position="51"/>
        <end position="141"/>
    </location>
</feature>
<dbReference type="InterPro" id="IPR041698">
    <property type="entry name" value="Methyltransf_25"/>
</dbReference>
<dbReference type="EMBL" id="BAAAND010000003">
    <property type="protein sequence ID" value="GAA1575301.1"/>
    <property type="molecule type" value="Genomic_DNA"/>
</dbReference>
<dbReference type="GO" id="GO:0032259">
    <property type="term" value="P:methylation"/>
    <property type="evidence" value="ECO:0007669"/>
    <property type="project" value="UniProtKB-KW"/>
</dbReference>
<keyword evidence="2" id="KW-0808">Transferase</keyword>
<name>A0ABN2DEB1_9ACTN</name>
<keyword evidence="2" id="KW-0489">Methyltransferase</keyword>
<dbReference type="PANTHER" id="PTHR42912">
    <property type="entry name" value="METHYLTRANSFERASE"/>
    <property type="match status" value="1"/>
</dbReference>
<evidence type="ECO:0000259" key="1">
    <source>
        <dbReference type="Pfam" id="PF13649"/>
    </source>
</evidence>